<organism evidence="2 3">
    <name type="scientific">Streptomyces mesophilus</name>
    <dbReference type="NCBI Taxonomy" id="1775132"/>
    <lineage>
        <taxon>Bacteria</taxon>
        <taxon>Bacillati</taxon>
        <taxon>Actinomycetota</taxon>
        <taxon>Actinomycetes</taxon>
        <taxon>Kitasatosporales</taxon>
        <taxon>Streptomycetaceae</taxon>
        <taxon>Streptomyces</taxon>
    </lineage>
</organism>
<name>A0A6G4XSI3_9ACTN</name>
<keyword evidence="3" id="KW-1185">Reference proteome</keyword>
<dbReference type="AlphaFoldDB" id="A0A6G4XSI3"/>
<feature type="transmembrane region" description="Helical" evidence="1">
    <location>
        <begin position="74"/>
        <end position="92"/>
    </location>
</feature>
<dbReference type="EMBL" id="JAAKZW010000226">
    <property type="protein sequence ID" value="NGO80546.1"/>
    <property type="molecule type" value="Genomic_DNA"/>
</dbReference>
<evidence type="ECO:0000313" key="3">
    <source>
        <dbReference type="Proteomes" id="UP000481109"/>
    </source>
</evidence>
<feature type="transmembrane region" description="Helical" evidence="1">
    <location>
        <begin position="50"/>
        <end position="67"/>
    </location>
</feature>
<accession>A0A6G4XSI3</accession>
<comment type="caution">
    <text evidence="2">The sequence shown here is derived from an EMBL/GenBank/DDBJ whole genome shotgun (WGS) entry which is preliminary data.</text>
</comment>
<keyword evidence="1" id="KW-0472">Membrane</keyword>
<feature type="transmembrane region" description="Helical" evidence="1">
    <location>
        <begin position="12"/>
        <end position="30"/>
    </location>
</feature>
<protein>
    <submittedName>
        <fullName evidence="2">Uncharacterized protein</fullName>
    </submittedName>
</protein>
<evidence type="ECO:0000256" key="1">
    <source>
        <dbReference type="SAM" id="Phobius"/>
    </source>
</evidence>
<sequence length="140" mass="14633">MHKNLSDPARQVIAALALAALTAGAWAVWLGWDQRRDVHPDGSTTGPYEAWQVIGLVLTLLAPLYWTATRRHPAVPVVGITAGLTAAAFYDWSDDASGLFMVGVTMVLAGSLAVTSALSAVLVSAKKPRGAQGPALQWGG</sequence>
<keyword evidence="1" id="KW-0812">Transmembrane</keyword>
<evidence type="ECO:0000313" key="2">
    <source>
        <dbReference type="EMBL" id="NGO80546.1"/>
    </source>
</evidence>
<gene>
    <name evidence="2" type="ORF">G6045_33545</name>
</gene>
<dbReference type="RefSeq" id="WP_165335972.1">
    <property type="nucleotide sequence ID" value="NZ_JAAKZW010000226.1"/>
</dbReference>
<proteinExistence type="predicted"/>
<feature type="transmembrane region" description="Helical" evidence="1">
    <location>
        <begin position="98"/>
        <end position="123"/>
    </location>
</feature>
<dbReference type="Proteomes" id="UP000481109">
    <property type="component" value="Unassembled WGS sequence"/>
</dbReference>
<keyword evidence="1" id="KW-1133">Transmembrane helix</keyword>
<reference evidence="2 3" key="1">
    <citation type="submission" date="2020-02" db="EMBL/GenBank/DDBJ databases">
        <title>Whole-genome analyses of novel actinobacteria.</title>
        <authorList>
            <person name="Sahin N."/>
            <person name="Tokatli A."/>
        </authorList>
    </citation>
    <scope>NUCLEOTIDE SEQUENCE [LARGE SCALE GENOMIC DNA]</scope>
    <source>
        <strain evidence="2 3">YC504</strain>
    </source>
</reference>